<evidence type="ECO:0000313" key="4">
    <source>
        <dbReference type="Proteomes" id="UP001151760"/>
    </source>
</evidence>
<organism evidence="3 4">
    <name type="scientific">Tanacetum coccineum</name>
    <dbReference type="NCBI Taxonomy" id="301880"/>
    <lineage>
        <taxon>Eukaryota</taxon>
        <taxon>Viridiplantae</taxon>
        <taxon>Streptophyta</taxon>
        <taxon>Embryophyta</taxon>
        <taxon>Tracheophyta</taxon>
        <taxon>Spermatophyta</taxon>
        <taxon>Magnoliopsida</taxon>
        <taxon>eudicotyledons</taxon>
        <taxon>Gunneridae</taxon>
        <taxon>Pentapetalae</taxon>
        <taxon>asterids</taxon>
        <taxon>campanulids</taxon>
        <taxon>Asterales</taxon>
        <taxon>Asteraceae</taxon>
        <taxon>Asteroideae</taxon>
        <taxon>Anthemideae</taxon>
        <taxon>Anthemidinae</taxon>
        <taxon>Tanacetum</taxon>
    </lineage>
</organism>
<dbReference type="Gene3D" id="4.10.60.10">
    <property type="entry name" value="Zinc finger, CCHC-type"/>
    <property type="match status" value="1"/>
</dbReference>
<dbReference type="SMART" id="SM00343">
    <property type="entry name" value="ZnF_C2HC"/>
    <property type="match status" value="2"/>
</dbReference>
<keyword evidence="1" id="KW-0862">Zinc</keyword>
<proteinExistence type="predicted"/>
<name>A0ABQ5AD88_9ASTR</name>
<dbReference type="Proteomes" id="UP001151760">
    <property type="component" value="Unassembled WGS sequence"/>
</dbReference>
<comment type="caution">
    <text evidence="3">The sequence shown here is derived from an EMBL/GenBank/DDBJ whole genome shotgun (WGS) entry which is preliminary data.</text>
</comment>
<keyword evidence="3" id="KW-0548">Nucleotidyltransferase</keyword>
<evidence type="ECO:0000259" key="2">
    <source>
        <dbReference type="PROSITE" id="PS50158"/>
    </source>
</evidence>
<keyword evidence="3" id="KW-0695">RNA-directed DNA polymerase</keyword>
<keyword evidence="1" id="KW-0863">Zinc-finger</keyword>
<dbReference type="PROSITE" id="PS50158">
    <property type="entry name" value="ZF_CCHC"/>
    <property type="match status" value="1"/>
</dbReference>
<gene>
    <name evidence="3" type="ORF">Tco_0820302</name>
</gene>
<dbReference type="SUPFAM" id="SSF57756">
    <property type="entry name" value="Retrovirus zinc finger-like domains"/>
    <property type="match status" value="1"/>
</dbReference>
<sequence length="134" mass="14851">MTIANQGMGIEEIEQIVTQRVANAIEAIAIYECINQTKQREKKCNFHHIGQCAEKCGNCKLRGHQARDCRIPVPRAKQRSVVSGKKAEVTCYGCGGLGHYKSNCPIVKFQNRVNMYWKGKAHGDSSAATSNINI</sequence>
<keyword evidence="1" id="KW-0479">Metal-binding</keyword>
<dbReference type="Pfam" id="PF00098">
    <property type="entry name" value="zf-CCHC"/>
    <property type="match status" value="1"/>
</dbReference>
<protein>
    <submittedName>
        <fullName evidence="3">Reverse transcriptase domain-containing protein</fullName>
    </submittedName>
</protein>
<dbReference type="EMBL" id="BQNB010012095">
    <property type="protein sequence ID" value="GJS99132.1"/>
    <property type="molecule type" value="Genomic_DNA"/>
</dbReference>
<keyword evidence="4" id="KW-1185">Reference proteome</keyword>
<evidence type="ECO:0000313" key="3">
    <source>
        <dbReference type="EMBL" id="GJS99132.1"/>
    </source>
</evidence>
<dbReference type="GO" id="GO:0003964">
    <property type="term" value="F:RNA-directed DNA polymerase activity"/>
    <property type="evidence" value="ECO:0007669"/>
    <property type="project" value="UniProtKB-KW"/>
</dbReference>
<feature type="domain" description="CCHC-type" evidence="2">
    <location>
        <begin position="91"/>
        <end position="105"/>
    </location>
</feature>
<dbReference type="InterPro" id="IPR036875">
    <property type="entry name" value="Znf_CCHC_sf"/>
</dbReference>
<evidence type="ECO:0000256" key="1">
    <source>
        <dbReference type="PROSITE-ProRule" id="PRU00047"/>
    </source>
</evidence>
<accession>A0ABQ5AD88</accession>
<keyword evidence="3" id="KW-0808">Transferase</keyword>
<dbReference type="InterPro" id="IPR001878">
    <property type="entry name" value="Znf_CCHC"/>
</dbReference>
<reference evidence="3" key="1">
    <citation type="journal article" date="2022" name="Int. J. Mol. Sci.">
        <title>Draft Genome of Tanacetum Coccineum: Genomic Comparison of Closely Related Tanacetum-Family Plants.</title>
        <authorList>
            <person name="Yamashiro T."/>
            <person name="Shiraishi A."/>
            <person name="Nakayama K."/>
            <person name="Satake H."/>
        </authorList>
    </citation>
    <scope>NUCLEOTIDE SEQUENCE</scope>
</reference>
<reference evidence="3" key="2">
    <citation type="submission" date="2022-01" db="EMBL/GenBank/DDBJ databases">
        <authorList>
            <person name="Yamashiro T."/>
            <person name="Shiraishi A."/>
            <person name="Satake H."/>
            <person name="Nakayama K."/>
        </authorList>
    </citation>
    <scope>NUCLEOTIDE SEQUENCE</scope>
</reference>